<protein>
    <submittedName>
        <fullName evidence="1">Uncharacterized protein</fullName>
    </submittedName>
</protein>
<name>W1XZU2_9ZZZZ</name>
<gene>
    <name evidence="1" type="ORF">Q604_UNBC10638G0001</name>
</gene>
<sequence>NKKDYEILEGLLQFSEKLVEIKNQKKDC</sequence>
<organism evidence="1">
    <name type="scientific">human gut metagenome</name>
    <dbReference type="NCBI Taxonomy" id="408170"/>
    <lineage>
        <taxon>unclassified sequences</taxon>
        <taxon>metagenomes</taxon>
        <taxon>organismal metagenomes</taxon>
    </lineage>
</organism>
<accession>W1XZU2</accession>
<dbReference type="AlphaFoldDB" id="W1XZU2"/>
<reference evidence="1" key="1">
    <citation type="submission" date="2013-12" db="EMBL/GenBank/DDBJ databases">
        <title>A Varibaculum cambriense genome reconstructed from a premature infant gut community with otherwise low bacterial novelty that shifts toward anaerobic metabolism during the third week of life.</title>
        <authorList>
            <person name="Brown C.T."/>
            <person name="Sharon I."/>
            <person name="Thomas B.C."/>
            <person name="Castelle C.J."/>
            <person name="Morowitz M.J."/>
            <person name="Banfield J.F."/>
        </authorList>
    </citation>
    <scope>NUCLEOTIDE SEQUENCE</scope>
</reference>
<feature type="non-terminal residue" evidence="1">
    <location>
        <position position="1"/>
    </location>
</feature>
<proteinExistence type="predicted"/>
<comment type="caution">
    <text evidence="1">The sequence shown here is derived from an EMBL/GenBank/DDBJ whole genome shotgun (WGS) entry which is preliminary data.</text>
</comment>
<evidence type="ECO:0000313" key="1">
    <source>
        <dbReference type="EMBL" id="ETJ34950.1"/>
    </source>
</evidence>
<dbReference type="EMBL" id="AZMM01010638">
    <property type="protein sequence ID" value="ETJ34950.1"/>
    <property type="molecule type" value="Genomic_DNA"/>
</dbReference>